<evidence type="ECO:0000313" key="1">
    <source>
        <dbReference type="EMBL" id="PHT68087.1"/>
    </source>
</evidence>
<dbReference type="InterPro" id="IPR012340">
    <property type="entry name" value="NA-bd_OB-fold"/>
</dbReference>
<sequence>MDDTRSTSLIIWDTDATSIGKSSSKLKEGLIQNTANDDAPSYPMELNNILQRKSIFKVIVKSGNIHNPDEVYSAVKILDDEELIKKYSPKESDTYTDHEYNSQVSAEEKKFKEAMHDTNMLTPLKTFGKRTRSSKKGKSVIDDEYVNFHHSSNKVPDTFHTKITCTSQSPP</sequence>
<protein>
    <recommendedName>
        <fullName evidence="3">Replication factor A C-terminal domain-containing protein</fullName>
    </recommendedName>
</protein>
<accession>A0A2G2YEB7</accession>
<gene>
    <name evidence="1" type="ORF">T459_27574</name>
</gene>
<dbReference type="Gene3D" id="2.40.50.140">
    <property type="entry name" value="Nucleic acid-binding proteins"/>
    <property type="match status" value="1"/>
</dbReference>
<comment type="caution">
    <text evidence="1">The sequence shown here is derived from an EMBL/GenBank/DDBJ whole genome shotgun (WGS) entry which is preliminary data.</text>
</comment>
<proteinExistence type="predicted"/>
<dbReference type="OMA" id="DHEYNSQ"/>
<keyword evidence="2" id="KW-1185">Reference proteome</keyword>
<name>A0A2G2YEB7_CAPAN</name>
<dbReference type="Proteomes" id="UP000222542">
    <property type="component" value="Unassembled WGS sequence"/>
</dbReference>
<reference evidence="1 2" key="2">
    <citation type="journal article" date="2017" name="Genome Biol.">
        <title>New reference genome sequences of hot pepper reveal the massive evolution of plant disease-resistance genes by retroduplication.</title>
        <authorList>
            <person name="Kim S."/>
            <person name="Park J."/>
            <person name="Yeom S.I."/>
            <person name="Kim Y.M."/>
            <person name="Seo E."/>
            <person name="Kim K.T."/>
            <person name="Kim M.S."/>
            <person name="Lee J.M."/>
            <person name="Cheong K."/>
            <person name="Shin H.S."/>
            <person name="Kim S.B."/>
            <person name="Han K."/>
            <person name="Lee J."/>
            <person name="Park M."/>
            <person name="Lee H.A."/>
            <person name="Lee H.Y."/>
            <person name="Lee Y."/>
            <person name="Oh S."/>
            <person name="Lee J.H."/>
            <person name="Choi E."/>
            <person name="Choi E."/>
            <person name="Lee S.E."/>
            <person name="Jeon J."/>
            <person name="Kim H."/>
            <person name="Choi G."/>
            <person name="Song H."/>
            <person name="Lee J."/>
            <person name="Lee S.C."/>
            <person name="Kwon J.K."/>
            <person name="Lee H.Y."/>
            <person name="Koo N."/>
            <person name="Hong Y."/>
            <person name="Kim R.W."/>
            <person name="Kang W.H."/>
            <person name="Huh J.H."/>
            <person name="Kang B.C."/>
            <person name="Yang T.J."/>
            <person name="Lee Y.H."/>
            <person name="Bennetzen J.L."/>
            <person name="Choi D."/>
        </authorList>
    </citation>
    <scope>NUCLEOTIDE SEQUENCE [LARGE SCALE GENOMIC DNA]</scope>
    <source>
        <strain evidence="2">cv. CM334</strain>
    </source>
</reference>
<evidence type="ECO:0000313" key="2">
    <source>
        <dbReference type="Proteomes" id="UP000222542"/>
    </source>
</evidence>
<organism evidence="1 2">
    <name type="scientific">Capsicum annuum</name>
    <name type="common">Capsicum pepper</name>
    <dbReference type="NCBI Taxonomy" id="4072"/>
    <lineage>
        <taxon>Eukaryota</taxon>
        <taxon>Viridiplantae</taxon>
        <taxon>Streptophyta</taxon>
        <taxon>Embryophyta</taxon>
        <taxon>Tracheophyta</taxon>
        <taxon>Spermatophyta</taxon>
        <taxon>Magnoliopsida</taxon>
        <taxon>eudicotyledons</taxon>
        <taxon>Gunneridae</taxon>
        <taxon>Pentapetalae</taxon>
        <taxon>asterids</taxon>
        <taxon>lamiids</taxon>
        <taxon>Solanales</taxon>
        <taxon>Solanaceae</taxon>
        <taxon>Solanoideae</taxon>
        <taxon>Capsiceae</taxon>
        <taxon>Capsicum</taxon>
    </lineage>
</organism>
<evidence type="ECO:0008006" key="3">
    <source>
        <dbReference type="Google" id="ProtNLM"/>
    </source>
</evidence>
<dbReference type="Gramene" id="PHT68087">
    <property type="protein sequence ID" value="PHT68087"/>
    <property type="gene ID" value="T459_27574"/>
</dbReference>
<reference evidence="1 2" key="1">
    <citation type="journal article" date="2014" name="Nat. Genet.">
        <title>Genome sequence of the hot pepper provides insights into the evolution of pungency in Capsicum species.</title>
        <authorList>
            <person name="Kim S."/>
            <person name="Park M."/>
            <person name="Yeom S.I."/>
            <person name="Kim Y.M."/>
            <person name="Lee J.M."/>
            <person name="Lee H.A."/>
            <person name="Seo E."/>
            <person name="Choi J."/>
            <person name="Cheong K."/>
            <person name="Kim K.T."/>
            <person name="Jung K."/>
            <person name="Lee G.W."/>
            <person name="Oh S.K."/>
            <person name="Bae C."/>
            <person name="Kim S.B."/>
            <person name="Lee H.Y."/>
            <person name="Kim S.Y."/>
            <person name="Kim M.S."/>
            <person name="Kang B.C."/>
            <person name="Jo Y.D."/>
            <person name="Yang H.B."/>
            <person name="Jeong H.J."/>
            <person name="Kang W.H."/>
            <person name="Kwon J.K."/>
            <person name="Shin C."/>
            <person name="Lim J.Y."/>
            <person name="Park J.H."/>
            <person name="Huh J.H."/>
            <person name="Kim J.S."/>
            <person name="Kim B.D."/>
            <person name="Cohen O."/>
            <person name="Paran I."/>
            <person name="Suh M.C."/>
            <person name="Lee S.B."/>
            <person name="Kim Y.K."/>
            <person name="Shin Y."/>
            <person name="Noh S.J."/>
            <person name="Park J."/>
            <person name="Seo Y.S."/>
            <person name="Kwon S.Y."/>
            <person name="Kim H.A."/>
            <person name="Park J.M."/>
            <person name="Kim H.J."/>
            <person name="Choi S.B."/>
            <person name="Bosland P.W."/>
            <person name="Reeves G."/>
            <person name="Jo S.H."/>
            <person name="Lee B.W."/>
            <person name="Cho H.T."/>
            <person name="Choi H.S."/>
            <person name="Lee M.S."/>
            <person name="Yu Y."/>
            <person name="Do Choi Y."/>
            <person name="Park B.S."/>
            <person name="van Deynze A."/>
            <person name="Ashrafi H."/>
            <person name="Hill T."/>
            <person name="Kim W.T."/>
            <person name="Pai H.S."/>
            <person name="Ahn H.K."/>
            <person name="Yeam I."/>
            <person name="Giovannoni J.J."/>
            <person name="Rose J.K."/>
            <person name="Sorensen I."/>
            <person name="Lee S.J."/>
            <person name="Kim R.W."/>
            <person name="Choi I.Y."/>
            <person name="Choi B.S."/>
            <person name="Lim J.S."/>
            <person name="Lee Y.H."/>
            <person name="Choi D."/>
        </authorList>
    </citation>
    <scope>NUCLEOTIDE SEQUENCE [LARGE SCALE GENOMIC DNA]</scope>
    <source>
        <strain evidence="2">cv. CM334</strain>
    </source>
</reference>
<dbReference type="AlphaFoldDB" id="A0A2G2YEB7"/>
<dbReference type="EMBL" id="AYRZ02000011">
    <property type="protein sequence ID" value="PHT68087.1"/>
    <property type="molecule type" value="Genomic_DNA"/>
</dbReference>